<reference evidence="13" key="1">
    <citation type="submission" date="2020-10" db="EMBL/GenBank/DDBJ databases">
        <title>Bacterium isolated from coastal waters sediment.</title>
        <authorList>
            <person name="Chen R.-J."/>
            <person name="Lu D.-C."/>
            <person name="Zhu K.-L."/>
            <person name="Du Z.-J."/>
        </authorList>
    </citation>
    <scope>NUCLEOTIDE SEQUENCE</scope>
    <source>
        <strain evidence="13">N1Y112</strain>
    </source>
</reference>
<name>A0A8J7K6R9_9GAMM</name>
<dbReference type="EC" id="2.7.13.3" evidence="3"/>
<keyword evidence="7" id="KW-0547">Nucleotide-binding</keyword>
<comment type="catalytic activity">
    <reaction evidence="1">
        <text>ATP + protein L-histidine = ADP + protein N-phospho-L-histidine.</text>
        <dbReference type="EC" id="2.7.13.3"/>
    </reaction>
</comment>
<evidence type="ECO:0000313" key="13">
    <source>
        <dbReference type="EMBL" id="MBE9397346.1"/>
    </source>
</evidence>
<keyword evidence="10" id="KW-0472">Membrane</keyword>
<dbReference type="SMART" id="SM00304">
    <property type="entry name" value="HAMP"/>
    <property type="match status" value="1"/>
</dbReference>
<dbReference type="InterPro" id="IPR036890">
    <property type="entry name" value="HATPase_C_sf"/>
</dbReference>
<evidence type="ECO:0000259" key="12">
    <source>
        <dbReference type="PROSITE" id="PS50885"/>
    </source>
</evidence>
<sequence>MARLFITLYAGIIVSFYVFLFSVEIIATSLSYDVGAQDSRNTLMGYVALLSRVKAAAGEQAMQEAMHEVANLNAMLASEVTDPVVLNHPKIKALPSPGGMVDQIDLEEHEPAYFRLAEDTRVFRVIDDPDAELWAKERLLNTLAQWGLLLVMGLIVGVWFFYLHRKLKRLELASGRIAAGDFSARVGEDGGSRVGGLNRAFNGMAERVEQLIASHKRLTNAVAHELRTPIFRLRCQLELLEHGCAKEEHDQFVEGMEADLEELETMVDELLTFARMERADLDVNLVSTDLDHWLNQQLPMLIRSSDLPLSLNIDQPVSAMVDSKLLQRAITNLVRNADKYGREQVRICLLQTADIAQICVDDDGPGIPPSERERVLEPFERLDSARTRKTGGYGLGLTIVREIVAYHRGSVLIEDAPLGGARIIINLPRSV</sequence>
<evidence type="ECO:0000256" key="10">
    <source>
        <dbReference type="SAM" id="Phobius"/>
    </source>
</evidence>
<accession>A0A8J7K6R9</accession>
<dbReference type="Pfam" id="PF00672">
    <property type="entry name" value="HAMP"/>
    <property type="match status" value="1"/>
</dbReference>
<dbReference type="InterPro" id="IPR003594">
    <property type="entry name" value="HATPase_dom"/>
</dbReference>
<comment type="caution">
    <text evidence="13">The sequence shown here is derived from an EMBL/GenBank/DDBJ whole genome shotgun (WGS) entry which is preliminary data.</text>
</comment>
<dbReference type="Gene3D" id="6.10.340.10">
    <property type="match status" value="1"/>
</dbReference>
<keyword evidence="14" id="KW-1185">Reference proteome</keyword>
<evidence type="ECO:0000256" key="9">
    <source>
        <dbReference type="ARBA" id="ARBA00022840"/>
    </source>
</evidence>
<evidence type="ECO:0000256" key="3">
    <source>
        <dbReference type="ARBA" id="ARBA00012438"/>
    </source>
</evidence>
<dbReference type="SMART" id="SM00387">
    <property type="entry name" value="HATPase_c"/>
    <property type="match status" value="1"/>
</dbReference>
<dbReference type="GO" id="GO:0000155">
    <property type="term" value="F:phosphorelay sensor kinase activity"/>
    <property type="evidence" value="ECO:0007669"/>
    <property type="project" value="InterPro"/>
</dbReference>
<dbReference type="PANTHER" id="PTHR44936">
    <property type="entry name" value="SENSOR PROTEIN CREC"/>
    <property type="match status" value="1"/>
</dbReference>
<dbReference type="SUPFAM" id="SSF158472">
    <property type="entry name" value="HAMP domain-like"/>
    <property type="match status" value="1"/>
</dbReference>
<evidence type="ECO:0000256" key="4">
    <source>
        <dbReference type="ARBA" id="ARBA00022475"/>
    </source>
</evidence>
<organism evidence="13 14">
    <name type="scientific">Pontibacterium sinense</name>
    <dbReference type="NCBI Taxonomy" id="2781979"/>
    <lineage>
        <taxon>Bacteria</taxon>
        <taxon>Pseudomonadati</taxon>
        <taxon>Pseudomonadota</taxon>
        <taxon>Gammaproteobacteria</taxon>
        <taxon>Oceanospirillales</taxon>
        <taxon>Oceanospirillaceae</taxon>
        <taxon>Pontibacterium</taxon>
    </lineage>
</organism>
<evidence type="ECO:0000313" key="14">
    <source>
        <dbReference type="Proteomes" id="UP000640333"/>
    </source>
</evidence>
<dbReference type="CDD" id="cd00082">
    <property type="entry name" value="HisKA"/>
    <property type="match status" value="1"/>
</dbReference>
<evidence type="ECO:0000259" key="11">
    <source>
        <dbReference type="PROSITE" id="PS50109"/>
    </source>
</evidence>
<evidence type="ECO:0000256" key="1">
    <source>
        <dbReference type="ARBA" id="ARBA00000085"/>
    </source>
</evidence>
<dbReference type="PROSITE" id="PS50885">
    <property type="entry name" value="HAMP"/>
    <property type="match status" value="1"/>
</dbReference>
<evidence type="ECO:0000256" key="2">
    <source>
        <dbReference type="ARBA" id="ARBA00004651"/>
    </source>
</evidence>
<dbReference type="PRINTS" id="PR00344">
    <property type="entry name" value="BCTRLSENSOR"/>
</dbReference>
<feature type="domain" description="Histidine kinase" evidence="11">
    <location>
        <begin position="221"/>
        <end position="431"/>
    </location>
</feature>
<dbReference type="CDD" id="cd06225">
    <property type="entry name" value="HAMP"/>
    <property type="match status" value="1"/>
</dbReference>
<dbReference type="EMBL" id="JADEYS010000007">
    <property type="protein sequence ID" value="MBE9397346.1"/>
    <property type="molecule type" value="Genomic_DNA"/>
</dbReference>
<comment type="subcellular location">
    <subcellularLocation>
        <location evidence="2">Cell membrane</location>
        <topology evidence="2">Multi-pass membrane protein</topology>
    </subcellularLocation>
</comment>
<dbReference type="InterPro" id="IPR050980">
    <property type="entry name" value="2C_sensor_his_kinase"/>
</dbReference>
<protein>
    <recommendedName>
        <fullName evidence="3">histidine kinase</fullName>
        <ecNumber evidence="3">2.7.13.3</ecNumber>
    </recommendedName>
</protein>
<dbReference type="AlphaFoldDB" id="A0A8J7K6R9"/>
<dbReference type="GO" id="GO:0005524">
    <property type="term" value="F:ATP binding"/>
    <property type="evidence" value="ECO:0007669"/>
    <property type="project" value="UniProtKB-KW"/>
</dbReference>
<feature type="transmembrane region" description="Helical" evidence="10">
    <location>
        <begin position="143"/>
        <end position="163"/>
    </location>
</feature>
<dbReference type="GO" id="GO:0005886">
    <property type="term" value="C:plasma membrane"/>
    <property type="evidence" value="ECO:0007669"/>
    <property type="project" value="UniProtKB-SubCell"/>
</dbReference>
<evidence type="ECO:0000256" key="8">
    <source>
        <dbReference type="ARBA" id="ARBA00022777"/>
    </source>
</evidence>
<dbReference type="InterPro" id="IPR005467">
    <property type="entry name" value="His_kinase_dom"/>
</dbReference>
<keyword evidence="6" id="KW-0808">Transferase</keyword>
<dbReference type="InterPro" id="IPR003661">
    <property type="entry name" value="HisK_dim/P_dom"/>
</dbReference>
<dbReference type="RefSeq" id="WP_193952897.1">
    <property type="nucleotide sequence ID" value="NZ_JADEYS010000007.1"/>
</dbReference>
<dbReference type="InterPro" id="IPR003660">
    <property type="entry name" value="HAMP_dom"/>
</dbReference>
<evidence type="ECO:0000256" key="7">
    <source>
        <dbReference type="ARBA" id="ARBA00022741"/>
    </source>
</evidence>
<dbReference type="SUPFAM" id="SSF55874">
    <property type="entry name" value="ATPase domain of HSP90 chaperone/DNA topoisomerase II/histidine kinase"/>
    <property type="match status" value="1"/>
</dbReference>
<dbReference type="InterPro" id="IPR004358">
    <property type="entry name" value="Sig_transdc_His_kin-like_C"/>
</dbReference>
<evidence type="ECO:0000256" key="5">
    <source>
        <dbReference type="ARBA" id="ARBA00022553"/>
    </source>
</evidence>
<keyword evidence="8" id="KW-0418">Kinase</keyword>
<dbReference type="Gene3D" id="3.30.565.10">
    <property type="entry name" value="Histidine kinase-like ATPase, C-terminal domain"/>
    <property type="match status" value="1"/>
</dbReference>
<feature type="transmembrane region" description="Helical" evidence="10">
    <location>
        <begin position="7"/>
        <end position="32"/>
    </location>
</feature>
<dbReference type="PANTHER" id="PTHR44936:SF10">
    <property type="entry name" value="SENSOR PROTEIN RSTB"/>
    <property type="match status" value="1"/>
</dbReference>
<keyword evidence="4" id="KW-1003">Cell membrane</keyword>
<dbReference type="Pfam" id="PF00512">
    <property type="entry name" value="HisKA"/>
    <property type="match status" value="1"/>
</dbReference>
<dbReference type="InterPro" id="IPR036097">
    <property type="entry name" value="HisK_dim/P_sf"/>
</dbReference>
<feature type="domain" description="HAMP" evidence="12">
    <location>
        <begin position="161"/>
        <end position="213"/>
    </location>
</feature>
<gene>
    <name evidence="13" type="ORF">IOQ59_08740</name>
</gene>
<proteinExistence type="predicted"/>
<dbReference type="SMART" id="SM00388">
    <property type="entry name" value="HisKA"/>
    <property type="match status" value="1"/>
</dbReference>
<dbReference type="Gene3D" id="1.10.287.130">
    <property type="match status" value="1"/>
</dbReference>
<keyword evidence="10" id="KW-0812">Transmembrane</keyword>
<dbReference type="PROSITE" id="PS50109">
    <property type="entry name" value="HIS_KIN"/>
    <property type="match status" value="1"/>
</dbReference>
<dbReference type="SUPFAM" id="SSF47384">
    <property type="entry name" value="Homodimeric domain of signal transducing histidine kinase"/>
    <property type="match status" value="1"/>
</dbReference>
<evidence type="ECO:0000256" key="6">
    <source>
        <dbReference type="ARBA" id="ARBA00022679"/>
    </source>
</evidence>
<keyword evidence="5" id="KW-0597">Phosphoprotein</keyword>
<dbReference type="Pfam" id="PF02518">
    <property type="entry name" value="HATPase_c"/>
    <property type="match status" value="1"/>
</dbReference>
<keyword evidence="9" id="KW-0067">ATP-binding</keyword>
<keyword evidence="10" id="KW-1133">Transmembrane helix</keyword>
<dbReference type="Proteomes" id="UP000640333">
    <property type="component" value="Unassembled WGS sequence"/>
</dbReference>